<evidence type="ECO:0000313" key="2">
    <source>
        <dbReference type="Proteomes" id="UP000239874"/>
    </source>
</evidence>
<evidence type="ECO:0000313" key="1">
    <source>
        <dbReference type="EMBL" id="PPJ30747.1"/>
    </source>
</evidence>
<sequence length="68" mass="7314">MASLTRPGSRSRERGRISADLEVDATAIALTCMVERAIDFTFAAGNPVDDEQVAQALGRAIWQTVYGS</sequence>
<proteinExistence type="predicted"/>
<comment type="caution">
    <text evidence="1">The sequence shown here is derived from an EMBL/GenBank/DDBJ whole genome shotgun (WGS) entry which is preliminary data.</text>
</comment>
<protein>
    <recommendedName>
        <fullName evidence="3">TetR family transcriptional regulator</fullName>
    </recommendedName>
</protein>
<dbReference type="Proteomes" id="UP000239874">
    <property type="component" value="Unassembled WGS sequence"/>
</dbReference>
<dbReference type="SUPFAM" id="SSF48498">
    <property type="entry name" value="Tetracyclin repressor-like, C-terminal domain"/>
    <property type="match status" value="1"/>
</dbReference>
<dbReference type="OrthoDB" id="7186647at2"/>
<gene>
    <name evidence="1" type="ORF">C5E45_33650</name>
</gene>
<dbReference type="RefSeq" id="WP_104379312.1">
    <property type="nucleotide sequence ID" value="NZ_PSZC01000043.1"/>
</dbReference>
<organism evidence="1 2">
    <name type="scientific">Nocardia nova</name>
    <dbReference type="NCBI Taxonomy" id="37330"/>
    <lineage>
        <taxon>Bacteria</taxon>
        <taxon>Bacillati</taxon>
        <taxon>Actinomycetota</taxon>
        <taxon>Actinomycetes</taxon>
        <taxon>Mycobacteriales</taxon>
        <taxon>Nocardiaceae</taxon>
        <taxon>Nocardia</taxon>
    </lineage>
</organism>
<dbReference type="EMBL" id="PSZC01000043">
    <property type="protein sequence ID" value="PPJ30747.1"/>
    <property type="molecule type" value="Genomic_DNA"/>
</dbReference>
<evidence type="ECO:0008006" key="3">
    <source>
        <dbReference type="Google" id="ProtNLM"/>
    </source>
</evidence>
<reference evidence="1 2" key="1">
    <citation type="submission" date="2018-02" db="EMBL/GenBank/DDBJ databases">
        <title>8 Nocardia nova and 1 Nocardia cyriacigeorgica strain used for evolution to TMP-SMX.</title>
        <authorList>
            <person name="Mehta H."/>
            <person name="Weng J."/>
            <person name="Shamoo Y."/>
        </authorList>
    </citation>
    <scope>NUCLEOTIDE SEQUENCE [LARGE SCALE GENOMIC DNA]</scope>
    <source>
        <strain evidence="1 2">MDA3139</strain>
    </source>
</reference>
<dbReference type="InterPro" id="IPR036271">
    <property type="entry name" value="Tet_transcr_reg_TetR-rel_C_sf"/>
</dbReference>
<name>A0A2S6AB64_9NOCA</name>
<dbReference type="Gene3D" id="1.10.357.10">
    <property type="entry name" value="Tetracycline Repressor, domain 2"/>
    <property type="match status" value="1"/>
</dbReference>
<dbReference type="AlphaFoldDB" id="A0A2S6AB64"/>
<accession>A0A2S6AB64</accession>